<dbReference type="Pfam" id="PF13672">
    <property type="entry name" value="PP2C_2"/>
    <property type="match status" value="1"/>
</dbReference>
<dbReference type="Proteomes" id="UP000677611">
    <property type="component" value="Unassembled WGS sequence"/>
</dbReference>
<evidence type="ECO:0000313" key="2">
    <source>
        <dbReference type="EMBL" id="MBO1628287.1"/>
    </source>
</evidence>
<accession>A0ABS3P527</accession>
<feature type="domain" description="PPM-type phosphatase" evidence="1">
    <location>
        <begin position="38"/>
        <end position="234"/>
    </location>
</feature>
<sequence length="256" mass="29615">MIHTLPQVKETLLQKQSTEYFTYRYSYFRAKETQELNETGQDFLAFQVSGNRFIFVLCDGVGMSFHGEIAAEFLGTKLLELFEICLDKEQDFSTILDKSLQEWKKEAIEKVEAFQLPHDTPWLLRDVLEEKRNHGSESMFIGGTIEVIPNRNEVNIMVVAHGDSFLHLFQEDKKCLDSIEYERNTENRWSTHSGILGGELKVISKTLARKEANRLVIHSDGLMPLLHYNFEEVTEEIKRAQSSPTSDDISFLDISW</sequence>
<reference evidence="2 3" key="1">
    <citation type="submission" date="2021-03" db="EMBL/GenBank/DDBJ databases">
        <title>Identification of novel Bacillus strains.</title>
        <authorList>
            <person name="Xiao Z."/>
            <person name="Li Y."/>
            <person name="Shen J."/>
        </authorList>
    </citation>
    <scope>NUCLEOTIDE SEQUENCE [LARGE SCALE GENOMIC DNA]</scope>
    <source>
        <strain evidence="2 3">SY8</strain>
    </source>
</reference>
<organism evidence="2 3">
    <name type="scientific">Bacillus arachidis</name>
    <dbReference type="NCBI Taxonomy" id="2819290"/>
    <lineage>
        <taxon>Bacteria</taxon>
        <taxon>Bacillati</taxon>
        <taxon>Bacillota</taxon>
        <taxon>Bacilli</taxon>
        <taxon>Bacillales</taxon>
        <taxon>Bacillaceae</taxon>
        <taxon>Bacillus</taxon>
    </lineage>
</organism>
<gene>
    <name evidence="2" type="ORF">J4P90_24395</name>
</gene>
<dbReference type="InterPro" id="IPR001932">
    <property type="entry name" value="PPM-type_phosphatase-like_dom"/>
</dbReference>
<evidence type="ECO:0000259" key="1">
    <source>
        <dbReference type="Pfam" id="PF13672"/>
    </source>
</evidence>
<dbReference type="RefSeq" id="WP_208019348.1">
    <property type="nucleotide sequence ID" value="NZ_JAGDQJ010000040.1"/>
</dbReference>
<comment type="caution">
    <text evidence="2">The sequence shown here is derived from an EMBL/GenBank/DDBJ whole genome shotgun (WGS) entry which is preliminary data.</text>
</comment>
<protein>
    <recommendedName>
        <fullName evidence="1">PPM-type phosphatase domain-containing protein</fullName>
    </recommendedName>
</protein>
<proteinExistence type="predicted"/>
<dbReference type="Gene3D" id="3.60.40.10">
    <property type="entry name" value="PPM-type phosphatase domain"/>
    <property type="match status" value="1"/>
</dbReference>
<dbReference type="InterPro" id="IPR036457">
    <property type="entry name" value="PPM-type-like_dom_sf"/>
</dbReference>
<dbReference type="EMBL" id="JAGDQJ010000040">
    <property type="protein sequence ID" value="MBO1628287.1"/>
    <property type="molecule type" value="Genomic_DNA"/>
</dbReference>
<name>A0ABS3P527_9BACI</name>
<dbReference type="SUPFAM" id="SSF81606">
    <property type="entry name" value="PP2C-like"/>
    <property type="match status" value="1"/>
</dbReference>
<evidence type="ECO:0000313" key="3">
    <source>
        <dbReference type="Proteomes" id="UP000677611"/>
    </source>
</evidence>
<keyword evidence="3" id="KW-1185">Reference proteome</keyword>